<dbReference type="InterPro" id="IPR029865">
    <property type="entry name" value="KIAA0319-like"/>
</dbReference>
<proteinExistence type="predicted"/>
<gene>
    <name evidence="1" type="ORF">NAF29_18115</name>
</gene>
<dbReference type="InterPro" id="IPR035986">
    <property type="entry name" value="PKD_dom_sf"/>
</dbReference>
<reference evidence="1 2" key="1">
    <citation type="journal article" date="2013" name="Antonie Van Leeuwenhoek">
        <title>Echinimonas agarilytica gen. nov., sp. nov., a new gammaproteobacterium isolated from the sea urchin Strongylocentrotus intermedius.</title>
        <authorList>
            <person name="Nedashkovskaya O.I."/>
            <person name="Stenkova A.M."/>
            <person name="Zhukova N.V."/>
            <person name="Van Trappen S."/>
            <person name="Lee J.S."/>
            <person name="Kim S.B."/>
        </authorList>
    </citation>
    <scope>NUCLEOTIDE SEQUENCE [LARGE SCALE GENOMIC DNA]</scope>
    <source>
        <strain evidence="1 2">KMM 6351</strain>
    </source>
</reference>
<organism evidence="1 2">
    <name type="scientific">Echinimonas agarilytica</name>
    <dbReference type="NCBI Taxonomy" id="1215918"/>
    <lineage>
        <taxon>Bacteria</taxon>
        <taxon>Pseudomonadati</taxon>
        <taxon>Pseudomonadota</taxon>
        <taxon>Gammaproteobacteria</taxon>
        <taxon>Alteromonadales</taxon>
        <taxon>Echinimonadaceae</taxon>
        <taxon>Echinimonas</taxon>
    </lineage>
</organism>
<dbReference type="AlphaFoldDB" id="A0AA41WC46"/>
<keyword evidence="2" id="KW-1185">Reference proteome</keyword>
<feature type="non-terminal residue" evidence="1">
    <location>
        <position position="187"/>
    </location>
</feature>
<accession>A0AA41WC46</accession>
<feature type="non-terminal residue" evidence="1">
    <location>
        <position position="1"/>
    </location>
</feature>
<protein>
    <submittedName>
        <fullName evidence="1">Peptidase M36</fullName>
    </submittedName>
</protein>
<comment type="caution">
    <text evidence="1">The sequence shown here is derived from an EMBL/GenBank/DDBJ whole genome shotgun (WGS) entry which is preliminary data.</text>
</comment>
<dbReference type="Gene3D" id="2.60.40.3010">
    <property type="match status" value="2"/>
</dbReference>
<dbReference type="GO" id="GO:0031410">
    <property type="term" value="C:cytoplasmic vesicle"/>
    <property type="evidence" value="ECO:0007669"/>
    <property type="project" value="TreeGrafter"/>
</dbReference>
<evidence type="ECO:0000313" key="1">
    <source>
        <dbReference type="EMBL" id="MCM2681558.1"/>
    </source>
</evidence>
<sequence>DGSIAAYQWTQTAGTTVLLSGATTASASFTAPTLTSAETLRFEVTVTDNENATTSAPVSVLVEPVNALPTVSAGNHQTVDEATSVTLNASASDDDGSIAAYQWTQTAGTTVLLSGATTASASFTAPTLTSAETLRFEVMVTDNENATTSAPVSVLVEPVNALPTVSAGNHQTVDEATSVTLNASASD</sequence>
<dbReference type="GO" id="GO:0016020">
    <property type="term" value="C:membrane"/>
    <property type="evidence" value="ECO:0007669"/>
    <property type="project" value="TreeGrafter"/>
</dbReference>
<dbReference type="SUPFAM" id="SSF49299">
    <property type="entry name" value="PKD domain"/>
    <property type="match status" value="1"/>
</dbReference>
<name>A0AA41WC46_9GAMM</name>
<dbReference type="EMBL" id="JAMQGP010000026">
    <property type="protein sequence ID" value="MCM2681558.1"/>
    <property type="molecule type" value="Genomic_DNA"/>
</dbReference>
<dbReference type="Pfam" id="PF22352">
    <property type="entry name" value="K319L-like_PKD"/>
    <property type="match status" value="2"/>
</dbReference>
<dbReference type="PANTHER" id="PTHR46182">
    <property type="entry name" value="FI19480P1"/>
    <property type="match status" value="1"/>
</dbReference>
<dbReference type="RefSeq" id="WP_432763245.1">
    <property type="nucleotide sequence ID" value="NZ_JAMQGP010000026.1"/>
</dbReference>
<dbReference type="PANTHER" id="PTHR46182:SF2">
    <property type="entry name" value="FI19480P1"/>
    <property type="match status" value="1"/>
</dbReference>
<evidence type="ECO:0000313" key="2">
    <source>
        <dbReference type="Proteomes" id="UP001165393"/>
    </source>
</evidence>
<dbReference type="Proteomes" id="UP001165393">
    <property type="component" value="Unassembled WGS sequence"/>
</dbReference>